<organism evidence="1 2">
    <name type="scientific">Oryza sativa subsp. indica</name>
    <name type="common">Rice</name>
    <dbReference type="NCBI Taxonomy" id="39946"/>
    <lineage>
        <taxon>Eukaryota</taxon>
        <taxon>Viridiplantae</taxon>
        <taxon>Streptophyta</taxon>
        <taxon>Embryophyta</taxon>
        <taxon>Tracheophyta</taxon>
        <taxon>Spermatophyta</taxon>
        <taxon>Magnoliopsida</taxon>
        <taxon>Liliopsida</taxon>
        <taxon>Poales</taxon>
        <taxon>Poaceae</taxon>
        <taxon>BOP clade</taxon>
        <taxon>Oryzoideae</taxon>
        <taxon>Oryzeae</taxon>
        <taxon>Oryzinae</taxon>
        <taxon>Oryza</taxon>
        <taxon>Oryza sativa</taxon>
    </lineage>
</organism>
<reference evidence="1 2" key="1">
    <citation type="journal article" date="2005" name="PLoS Biol.">
        <title>The genomes of Oryza sativa: a history of duplications.</title>
        <authorList>
            <person name="Yu J."/>
            <person name="Wang J."/>
            <person name="Lin W."/>
            <person name="Li S."/>
            <person name="Li H."/>
            <person name="Zhou J."/>
            <person name="Ni P."/>
            <person name="Dong W."/>
            <person name="Hu S."/>
            <person name="Zeng C."/>
            <person name="Zhang J."/>
            <person name="Zhang Y."/>
            <person name="Li R."/>
            <person name="Xu Z."/>
            <person name="Li S."/>
            <person name="Li X."/>
            <person name="Zheng H."/>
            <person name="Cong L."/>
            <person name="Lin L."/>
            <person name="Yin J."/>
            <person name="Geng J."/>
            <person name="Li G."/>
            <person name="Shi J."/>
            <person name="Liu J."/>
            <person name="Lv H."/>
            <person name="Li J."/>
            <person name="Wang J."/>
            <person name="Deng Y."/>
            <person name="Ran L."/>
            <person name="Shi X."/>
            <person name="Wang X."/>
            <person name="Wu Q."/>
            <person name="Li C."/>
            <person name="Ren X."/>
            <person name="Wang J."/>
            <person name="Wang X."/>
            <person name="Li D."/>
            <person name="Liu D."/>
            <person name="Zhang X."/>
            <person name="Ji Z."/>
            <person name="Zhao W."/>
            <person name="Sun Y."/>
            <person name="Zhang Z."/>
            <person name="Bao J."/>
            <person name="Han Y."/>
            <person name="Dong L."/>
            <person name="Ji J."/>
            <person name="Chen P."/>
            <person name="Wu S."/>
            <person name="Liu J."/>
            <person name="Xiao Y."/>
            <person name="Bu D."/>
            <person name="Tan J."/>
            <person name="Yang L."/>
            <person name="Ye C."/>
            <person name="Zhang J."/>
            <person name="Xu J."/>
            <person name="Zhou Y."/>
            <person name="Yu Y."/>
            <person name="Zhang B."/>
            <person name="Zhuang S."/>
            <person name="Wei H."/>
            <person name="Liu B."/>
            <person name="Lei M."/>
            <person name="Yu H."/>
            <person name="Li Y."/>
            <person name="Xu H."/>
            <person name="Wei S."/>
            <person name="He X."/>
            <person name="Fang L."/>
            <person name="Zhang Z."/>
            <person name="Zhang Y."/>
            <person name="Huang X."/>
            <person name="Su Z."/>
            <person name="Tong W."/>
            <person name="Li J."/>
            <person name="Tong Z."/>
            <person name="Li S."/>
            <person name="Ye J."/>
            <person name="Wang L."/>
            <person name="Fang L."/>
            <person name="Lei T."/>
            <person name="Chen C."/>
            <person name="Chen H."/>
            <person name="Xu Z."/>
            <person name="Li H."/>
            <person name="Huang H."/>
            <person name="Zhang F."/>
            <person name="Xu H."/>
            <person name="Li N."/>
            <person name="Zhao C."/>
            <person name="Li S."/>
            <person name="Dong L."/>
            <person name="Huang Y."/>
            <person name="Li L."/>
            <person name="Xi Y."/>
            <person name="Qi Q."/>
            <person name="Li W."/>
            <person name="Zhang B."/>
            <person name="Hu W."/>
            <person name="Zhang Y."/>
            <person name="Tian X."/>
            <person name="Jiao Y."/>
            <person name="Liang X."/>
            <person name="Jin J."/>
            <person name="Gao L."/>
            <person name="Zheng W."/>
            <person name="Hao B."/>
            <person name="Liu S."/>
            <person name="Wang W."/>
            <person name="Yuan L."/>
            <person name="Cao M."/>
            <person name="McDermott J."/>
            <person name="Samudrala R."/>
            <person name="Wang J."/>
            <person name="Wong G.K."/>
            <person name="Yang H."/>
        </authorList>
    </citation>
    <scope>NUCLEOTIDE SEQUENCE [LARGE SCALE GENOMIC DNA]</scope>
    <source>
        <strain evidence="2">cv. 93-11</strain>
    </source>
</reference>
<keyword evidence="2" id="KW-1185">Reference proteome</keyword>
<accession>A2ZLD6</accession>
<dbReference type="Gramene" id="BGIOSGA037540-TA">
    <property type="protein sequence ID" value="BGIOSGA037540-PA"/>
    <property type="gene ID" value="BGIOSGA037540"/>
</dbReference>
<dbReference type="EMBL" id="CM000137">
    <property type="protein sequence ID" value="EAY83420.1"/>
    <property type="molecule type" value="Genomic_DNA"/>
</dbReference>
<protein>
    <submittedName>
        <fullName evidence="1">Uncharacterized protein</fullName>
    </submittedName>
</protein>
<dbReference type="AlphaFoldDB" id="A2ZLD6"/>
<gene>
    <name evidence="1" type="ORF">OsI_38633</name>
</gene>
<evidence type="ECO:0000313" key="1">
    <source>
        <dbReference type="EMBL" id="EAY83420.1"/>
    </source>
</evidence>
<sequence>MTALRHRRTDTRVRLVGLPSASNRLYQQLIKCMRHTSRWIAWMVDKCDITLVPSRVKLDDPNPKSGQFALSHPLQSGLFLHRRCRKMQGGRRGLWRSPTQDPLLCKVWDFSPFCACDWFLAWFPQGTDFIEMGLGVVGKLERGASRMANT</sequence>
<dbReference type="Proteomes" id="UP000007015">
    <property type="component" value="Chromosome 12"/>
</dbReference>
<dbReference type="HOGENOM" id="CLU_1743557_0_0_1"/>
<proteinExistence type="predicted"/>
<name>A2ZLD6_ORYSI</name>
<evidence type="ECO:0000313" key="2">
    <source>
        <dbReference type="Proteomes" id="UP000007015"/>
    </source>
</evidence>